<evidence type="ECO:0000313" key="3">
    <source>
        <dbReference type="Proteomes" id="UP000002565"/>
    </source>
</evidence>
<organism evidence="2 3">
    <name type="scientific">Brucella abortus (strain S19)</name>
    <dbReference type="NCBI Taxonomy" id="430066"/>
    <lineage>
        <taxon>Bacteria</taxon>
        <taxon>Pseudomonadati</taxon>
        <taxon>Pseudomonadota</taxon>
        <taxon>Alphaproteobacteria</taxon>
        <taxon>Hyphomicrobiales</taxon>
        <taxon>Brucellaceae</taxon>
        <taxon>Brucella/Ochrobactrum group</taxon>
        <taxon>Brucella</taxon>
    </lineage>
</organism>
<keyword evidence="1" id="KW-0812">Transmembrane</keyword>
<dbReference type="InterPro" id="IPR017015">
    <property type="entry name" value="UCP033367_VanZ"/>
</dbReference>
<dbReference type="AlphaFoldDB" id="A0A0F6AR32"/>
<dbReference type="EMBL" id="CP000887">
    <property type="protein sequence ID" value="ACD72625.1"/>
    <property type="molecule type" value="Genomic_DNA"/>
</dbReference>
<dbReference type="PIRSF" id="PIRSF033367">
    <property type="entry name" value="UCP033367_VanZ"/>
    <property type="match status" value="1"/>
</dbReference>
<feature type="transmembrane region" description="Helical" evidence="1">
    <location>
        <begin position="36"/>
        <end position="53"/>
    </location>
</feature>
<evidence type="ECO:0000256" key="1">
    <source>
        <dbReference type="SAM" id="Phobius"/>
    </source>
</evidence>
<dbReference type="HOGENOM" id="CLU_1934035_0_0_5"/>
<name>A0A0F6AR32_BRUA1</name>
<gene>
    <name evidence="2" type="ordered locus">BAbS19_I11200</name>
</gene>
<proteinExistence type="predicted"/>
<sequence>MKLILRAAAWLVLLAILAVTISPIQFRPVTGEPVNLERLAAFLVVGGLFALAYPRHWLAVLMLTVVAPHFSSFCSVSHPAAMVNSTTFCSRQQVPQSALPSAIVSAACGLSARSSKLCVPMEPIQVSHVF</sequence>
<reference evidence="2 3" key="1">
    <citation type="journal article" date="2008" name="PLoS ONE">
        <title>Genome sequence of Brucella abortus vaccine strain S19 compared to virulent strains yields candidate virulence genes.</title>
        <authorList>
            <person name="Crasta O.R."/>
            <person name="Folkerts O."/>
            <person name="Fei Z."/>
            <person name="Mane S.P."/>
            <person name="Evans C."/>
            <person name="Martino-Catt S."/>
            <person name="Bricker B."/>
            <person name="Yu G."/>
            <person name="Du L."/>
            <person name="Sobral B.W."/>
        </authorList>
    </citation>
    <scope>NUCLEOTIDE SEQUENCE [LARGE SCALE GENOMIC DNA]</scope>
    <source>
        <strain evidence="2 3">S19</strain>
    </source>
</reference>
<dbReference type="KEGG" id="bmc:BAbS19_I11200"/>
<protein>
    <submittedName>
        <fullName evidence="2">Uncharacterized protein</fullName>
    </submittedName>
</protein>
<keyword evidence="1" id="KW-0472">Membrane</keyword>
<accession>A0A0F6AR32</accession>
<evidence type="ECO:0000313" key="2">
    <source>
        <dbReference type="EMBL" id="ACD72625.1"/>
    </source>
</evidence>
<dbReference type="Proteomes" id="UP000002565">
    <property type="component" value="Chromosome 1"/>
</dbReference>
<keyword evidence="1" id="KW-1133">Transmembrane helix</keyword>